<accession>A0A9Q2INN3</accession>
<dbReference type="Gene3D" id="3.40.640.10">
    <property type="entry name" value="Type I PLP-dependent aspartate aminotransferase-like (Major domain)"/>
    <property type="match status" value="1"/>
</dbReference>
<name>A0A9Q2INN3_GLUJA</name>
<protein>
    <submittedName>
        <fullName evidence="7">PLP-dependent aminotransferase family protein</fullName>
    </submittedName>
</protein>
<evidence type="ECO:0000256" key="5">
    <source>
        <dbReference type="ARBA" id="ARBA00023163"/>
    </source>
</evidence>
<keyword evidence="7" id="KW-0032">Aminotransferase</keyword>
<feature type="domain" description="HTH gntR-type" evidence="6">
    <location>
        <begin position="19"/>
        <end position="87"/>
    </location>
</feature>
<dbReference type="PANTHER" id="PTHR46577:SF1">
    <property type="entry name" value="HTH-TYPE TRANSCRIPTIONAL REGULATORY PROTEIN GABR"/>
    <property type="match status" value="1"/>
</dbReference>
<keyword evidence="7" id="KW-0808">Transferase</keyword>
<keyword evidence="4" id="KW-0238">DNA-binding</keyword>
<reference evidence="7" key="1">
    <citation type="submission" date="2020-04" db="EMBL/GenBank/DDBJ databases">
        <authorList>
            <person name="Sombolestani A."/>
        </authorList>
    </citation>
    <scope>NUCLEOTIDE SEQUENCE</scope>
    <source>
        <strain evidence="7">R71697</strain>
    </source>
</reference>
<dbReference type="InterPro" id="IPR051446">
    <property type="entry name" value="HTH_trans_reg/aminotransferase"/>
</dbReference>
<dbReference type="AlphaFoldDB" id="A0A9Q2INN3"/>
<dbReference type="Pfam" id="PF00155">
    <property type="entry name" value="Aminotran_1_2"/>
    <property type="match status" value="1"/>
</dbReference>
<evidence type="ECO:0000313" key="7">
    <source>
        <dbReference type="EMBL" id="MBF0871534.1"/>
    </source>
</evidence>
<evidence type="ECO:0000256" key="1">
    <source>
        <dbReference type="ARBA" id="ARBA00005384"/>
    </source>
</evidence>
<dbReference type="CDD" id="cd00609">
    <property type="entry name" value="AAT_like"/>
    <property type="match status" value="1"/>
</dbReference>
<dbReference type="EMBL" id="JABCQN010000006">
    <property type="protein sequence ID" value="MBF0871534.1"/>
    <property type="molecule type" value="Genomic_DNA"/>
</dbReference>
<dbReference type="InterPro" id="IPR004839">
    <property type="entry name" value="Aminotransferase_I/II_large"/>
</dbReference>
<proteinExistence type="inferred from homology"/>
<evidence type="ECO:0000256" key="3">
    <source>
        <dbReference type="ARBA" id="ARBA00023015"/>
    </source>
</evidence>
<dbReference type="InterPro" id="IPR015421">
    <property type="entry name" value="PyrdxlP-dep_Trfase_major"/>
</dbReference>
<dbReference type="SUPFAM" id="SSF53383">
    <property type="entry name" value="PLP-dependent transferases"/>
    <property type="match status" value="1"/>
</dbReference>
<organism evidence="7 8">
    <name type="scientific">Gluconobacter japonicus</name>
    <dbReference type="NCBI Taxonomy" id="376620"/>
    <lineage>
        <taxon>Bacteria</taxon>
        <taxon>Pseudomonadati</taxon>
        <taxon>Pseudomonadota</taxon>
        <taxon>Alphaproteobacteria</taxon>
        <taxon>Acetobacterales</taxon>
        <taxon>Acetobacteraceae</taxon>
        <taxon>Gluconobacter</taxon>
    </lineage>
</organism>
<evidence type="ECO:0000313" key="8">
    <source>
        <dbReference type="Proteomes" id="UP000661006"/>
    </source>
</evidence>
<dbReference type="SUPFAM" id="SSF46785">
    <property type="entry name" value="Winged helix' DNA-binding domain"/>
    <property type="match status" value="1"/>
</dbReference>
<evidence type="ECO:0000259" key="6">
    <source>
        <dbReference type="PROSITE" id="PS50949"/>
    </source>
</evidence>
<dbReference type="GeneID" id="81475394"/>
<dbReference type="GO" id="GO:0008483">
    <property type="term" value="F:transaminase activity"/>
    <property type="evidence" value="ECO:0007669"/>
    <property type="project" value="UniProtKB-KW"/>
</dbReference>
<dbReference type="RefSeq" id="WP_194258044.1">
    <property type="nucleotide sequence ID" value="NZ_JABCQN010000006.1"/>
</dbReference>
<dbReference type="PROSITE" id="PS50949">
    <property type="entry name" value="HTH_GNTR"/>
    <property type="match status" value="1"/>
</dbReference>
<dbReference type="Gene3D" id="1.10.10.10">
    <property type="entry name" value="Winged helix-like DNA-binding domain superfamily/Winged helix DNA-binding domain"/>
    <property type="match status" value="1"/>
</dbReference>
<dbReference type="GO" id="GO:0030170">
    <property type="term" value="F:pyridoxal phosphate binding"/>
    <property type="evidence" value="ECO:0007669"/>
    <property type="project" value="InterPro"/>
</dbReference>
<dbReference type="SMART" id="SM00345">
    <property type="entry name" value="HTH_GNTR"/>
    <property type="match status" value="1"/>
</dbReference>
<dbReference type="InterPro" id="IPR036390">
    <property type="entry name" value="WH_DNA-bd_sf"/>
</dbReference>
<reference evidence="7" key="2">
    <citation type="submission" date="2020-11" db="EMBL/GenBank/DDBJ databases">
        <title>Description of novel Gluconobacter species.</title>
        <authorList>
            <person name="Cleenwerck I."/>
            <person name="Cnockaert M."/>
            <person name="Borremans W."/>
            <person name="Wieme A.D."/>
            <person name="De Vuyst L."/>
            <person name="Vandamme P."/>
        </authorList>
    </citation>
    <scope>NUCLEOTIDE SEQUENCE</scope>
    <source>
        <strain evidence="7">R71697</strain>
    </source>
</reference>
<dbReference type="GO" id="GO:0003677">
    <property type="term" value="F:DNA binding"/>
    <property type="evidence" value="ECO:0007669"/>
    <property type="project" value="UniProtKB-KW"/>
</dbReference>
<dbReference type="InterPro" id="IPR036388">
    <property type="entry name" value="WH-like_DNA-bd_sf"/>
</dbReference>
<keyword evidence="2" id="KW-0663">Pyridoxal phosphate</keyword>
<keyword evidence="5" id="KW-0804">Transcription</keyword>
<dbReference type="Proteomes" id="UP000661006">
    <property type="component" value="Unassembled WGS sequence"/>
</dbReference>
<sequence>MKTHELLRSWREIVEQTTGPLYKGIVQALVLSVQQGVLREGDRLPTQRMIATSLGTNLTTVTRAFREAHQIGLVDATVGRGTFIRIGASTRQWQASRTSIVDMTMNLPPVPNLPSLATSMQADFQTLFKSQSISSLMSYRVTGGTYDERCQGAKWIEPLIGHRRPDEIVVTPGAQTAIAAALSVLTSPGDIILTEKMTYPGLRAVANQLGILLVGVDGDEQGFLPAALEEACQIHCPKAIYCTPTIQNPTTITLPLSRRQSLMKIAHDAGIYVIEDDPYSLLLDTPIPALSALERGRVIYIATLAKVLSPGLRTAYVALPNPEIHQRFITAVRAFSLTNAGLLSALTLRWMQSGLAGTILAGIKSELRLRQSIARNILGDRPGMNPNGPHIWLHLPSWWNSSDFVAYAHHRGLALLPSSVFAVCGSTSENVRISLGSIDNIDDVEKAMRDISIILQYRMDNNIISVV</sequence>
<dbReference type="InterPro" id="IPR015424">
    <property type="entry name" value="PyrdxlP-dep_Trfase"/>
</dbReference>
<keyword evidence="3" id="KW-0805">Transcription regulation</keyword>
<dbReference type="InterPro" id="IPR000524">
    <property type="entry name" value="Tscrpt_reg_HTH_GntR"/>
</dbReference>
<dbReference type="Pfam" id="PF00392">
    <property type="entry name" value="GntR"/>
    <property type="match status" value="1"/>
</dbReference>
<comment type="caution">
    <text evidence="7">The sequence shown here is derived from an EMBL/GenBank/DDBJ whole genome shotgun (WGS) entry which is preliminary data.</text>
</comment>
<dbReference type="GO" id="GO:0003700">
    <property type="term" value="F:DNA-binding transcription factor activity"/>
    <property type="evidence" value="ECO:0007669"/>
    <property type="project" value="InterPro"/>
</dbReference>
<gene>
    <name evidence="7" type="ORF">HKD32_11855</name>
</gene>
<dbReference type="PANTHER" id="PTHR46577">
    <property type="entry name" value="HTH-TYPE TRANSCRIPTIONAL REGULATORY PROTEIN GABR"/>
    <property type="match status" value="1"/>
</dbReference>
<evidence type="ECO:0000256" key="4">
    <source>
        <dbReference type="ARBA" id="ARBA00023125"/>
    </source>
</evidence>
<evidence type="ECO:0000256" key="2">
    <source>
        <dbReference type="ARBA" id="ARBA00022898"/>
    </source>
</evidence>
<comment type="similarity">
    <text evidence="1">In the C-terminal section; belongs to the class-I pyridoxal-phosphate-dependent aminotransferase family.</text>
</comment>
<dbReference type="CDD" id="cd07377">
    <property type="entry name" value="WHTH_GntR"/>
    <property type="match status" value="1"/>
</dbReference>